<dbReference type="Proteomes" id="UP000799755">
    <property type="component" value="Unassembled WGS sequence"/>
</dbReference>
<protein>
    <submittedName>
        <fullName evidence="1">Uncharacterized protein</fullName>
    </submittedName>
</protein>
<sequence length="389" mass="43439">MVLFKAPKNAILRFSHVERESSVTSPSQTPALDSSLVLRNSLTTTSDMPQWQSAPICKLPIEIIQQIASYLSPPCGASFCLSTRYIYYAVGTQHLSTFLSFGTSKLENRKNIEVLERAFPSNWYCAWCDKFHAHDQASGPKNCDGETKRDCNEYSSYLHAGKDYVLTYHHVRLAMNRHLWGLKYGIPISDLSYSAQRTSKLFKEKVPTNLSISAKIVSGHLLLHSAFTIALPLAATERKSFYPKLQAALPQIIFGHRNDNSGHSGLMTSVYQALCKHSKYNIQLCSTCATDYLVRVHPPSSTPTSTSSSSSPSEHIQLSIQTWRDLGTCRNPFDACWRAHGEIGDSPPGFGGDIVRLTSYKAGEIREAFELEVPFKHDSGIIFRPQLEI</sequence>
<organism evidence="1 2">
    <name type="scientific">Lindgomyces ingoldianus</name>
    <dbReference type="NCBI Taxonomy" id="673940"/>
    <lineage>
        <taxon>Eukaryota</taxon>
        <taxon>Fungi</taxon>
        <taxon>Dikarya</taxon>
        <taxon>Ascomycota</taxon>
        <taxon>Pezizomycotina</taxon>
        <taxon>Dothideomycetes</taxon>
        <taxon>Pleosporomycetidae</taxon>
        <taxon>Pleosporales</taxon>
        <taxon>Lindgomycetaceae</taxon>
        <taxon>Lindgomyces</taxon>
    </lineage>
</organism>
<comment type="caution">
    <text evidence="1">The sequence shown here is derived from an EMBL/GenBank/DDBJ whole genome shotgun (WGS) entry which is preliminary data.</text>
</comment>
<accession>A0ACB6R505</accession>
<gene>
    <name evidence="1" type="ORF">BDR25DRAFT_332663</name>
</gene>
<name>A0ACB6R505_9PLEO</name>
<proteinExistence type="predicted"/>
<reference evidence="1" key="1">
    <citation type="journal article" date="2020" name="Stud. Mycol.">
        <title>101 Dothideomycetes genomes: a test case for predicting lifestyles and emergence of pathogens.</title>
        <authorList>
            <person name="Haridas S."/>
            <person name="Albert R."/>
            <person name="Binder M."/>
            <person name="Bloem J."/>
            <person name="Labutti K."/>
            <person name="Salamov A."/>
            <person name="Andreopoulos B."/>
            <person name="Baker S."/>
            <person name="Barry K."/>
            <person name="Bills G."/>
            <person name="Bluhm B."/>
            <person name="Cannon C."/>
            <person name="Castanera R."/>
            <person name="Culley D."/>
            <person name="Daum C."/>
            <person name="Ezra D."/>
            <person name="Gonzalez J."/>
            <person name="Henrissat B."/>
            <person name="Kuo A."/>
            <person name="Liang C."/>
            <person name="Lipzen A."/>
            <person name="Lutzoni F."/>
            <person name="Magnuson J."/>
            <person name="Mondo S."/>
            <person name="Nolan M."/>
            <person name="Ohm R."/>
            <person name="Pangilinan J."/>
            <person name="Park H.-J."/>
            <person name="Ramirez L."/>
            <person name="Alfaro M."/>
            <person name="Sun H."/>
            <person name="Tritt A."/>
            <person name="Yoshinaga Y."/>
            <person name="Zwiers L.-H."/>
            <person name="Turgeon B."/>
            <person name="Goodwin S."/>
            <person name="Spatafora J."/>
            <person name="Crous P."/>
            <person name="Grigoriev I."/>
        </authorList>
    </citation>
    <scope>NUCLEOTIDE SEQUENCE</scope>
    <source>
        <strain evidence="1">ATCC 200398</strain>
    </source>
</reference>
<dbReference type="EMBL" id="MU003499">
    <property type="protein sequence ID" value="KAF2473918.1"/>
    <property type="molecule type" value="Genomic_DNA"/>
</dbReference>
<evidence type="ECO:0000313" key="1">
    <source>
        <dbReference type="EMBL" id="KAF2473918.1"/>
    </source>
</evidence>
<evidence type="ECO:0000313" key="2">
    <source>
        <dbReference type="Proteomes" id="UP000799755"/>
    </source>
</evidence>
<keyword evidence="2" id="KW-1185">Reference proteome</keyword>